<keyword evidence="5" id="KW-0472">Membrane</keyword>
<feature type="domain" description="Surface lipoprotein assembly modifier C-terminal" evidence="9">
    <location>
        <begin position="143"/>
        <end position="433"/>
    </location>
</feature>
<feature type="domain" description="Surface lipoprotein assembly modifier N-terminal TPR repeats region" evidence="10">
    <location>
        <begin position="13"/>
        <end position="113"/>
    </location>
</feature>
<comment type="subcellular location">
    <subcellularLocation>
        <location evidence="1">Cell outer membrane</location>
        <topology evidence="1">Multi-pass membrane protein</topology>
    </subcellularLocation>
</comment>
<dbReference type="EMBL" id="JANJ01000007">
    <property type="protein sequence ID" value="EXI61549.1"/>
    <property type="molecule type" value="Genomic_DNA"/>
</dbReference>
<feature type="signal peptide" evidence="8">
    <location>
        <begin position="1"/>
        <end position="18"/>
    </location>
</feature>
<dbReference type="SUPFAM" id="SSF48452">
    <property type="entry name" value="TPR-like"/>
    <property type="match status" value="1"/>
</dbReference>
<evidence type="ECO:0000313" key="11">
    <source>
        <dbReference type="EMBL" id="EXI61549.1"/>
    </source>
</evidence>
<dbReference type="RefSeq" id="WP_042804163.1">
    <property type="nucleotide sequence ID" value="NZ_JANJ01000007.1"/>
</dbReference>
<keyword evidence="6" id="KW-0998">Cell outer membrane</keyword>
<dbReference type="Proteomes" id="UP000054123">
    <property type="component" value="Unassembled WGS sequence"/>
</dbReference>
<protein>
    <recommendedName>
        <fullName evidence="13">DUF560 domain-containing protein</fullName>
    </recommendedName>
</protein>
<evidence type="ECO:0008006" key="13">
    <source>
        <dbReference type="Google" id="ProtNLM"/>
    </source>
</evidence>
<dbReference type="GO" id="GO:0009279">
    <property type="term" value="C:cell outer membrane"/>
    <property type="evidence" value="ECO:0007669"/>
    <property type="project" value="UniProtKB-SubCell"/>
</dbReference>
<dbReference type="InterPro" id="IPR011990">
    <property type="entry name" value="TPR-like_helical_dom_sf"/>
</dbReference>
<evidence type="ECO:0000259" key="10">
    <source>
        <dbReference type="Pfam" id="PF24575"/>
    </source>
</evidence>
<evidence type="ECO:0000256" key="8">
    <source>
        <dbReference type="SAM" id="SignalP"/>
    </source>
</evidence>
<dbReference type="OrthoDB" id="7525402at2"/>
<organism evidence="11 12">
    <name type="scientific">Mannheimia granulomatis</name>
    <dbReference type="NCBI Taxonomy" id="85402"/>
    <lineage>
        <taxon>Bacteria</taxon>
        <taxon>Pseudomonadati</taxon>
        <taxon>Pseudomonadota</taxon>
        <taxon>Gammaproteobacteria</taxon>
        <taxon>Pasteurellales</taxon>
        <taxon>Pasteurellaceae</taxon>
        <taxon>Mannheimia</taxon>
    </lineage>
</organism>
<dbReference type="Gene3D" id="1.25.40.10">
    <property type="entry name" value="Tetratricopeptide repeat domain"/>
    <property type="match status" value="1"/>
</dbReference>
<dbReference type="Pfam" id="PF04575">
    <property type="entry name" value="SlipAM"/>
    <property type="match status" value="1"/>
</dbReference>
<evidence type="ECO:0000256" key="6">
    <source>
        <dbReference type="ARBA" id="ARBA00023237"/>
    </source>
</evidence>
<dbReference type="STRING" id="1122190.GCA_000621105_01056"/>
<evidence type="ECO:0000256" key="2">
    <source>
        <dbReference type="ARBA" id="ARBA00022452"/>
    </source>
</evidence>
<comment type="similarity">
    <text evidence="7">Belongs to the Slam family.</text>
</comment>
<dbReference type="AlphaFoldDB" id="A0A011P4X3"/>
<feature type="chain" id="PRO_5001462703" description="DUF560 domain-containing protein" evidence="8">
    <location>
        <begin position="19"/>
        <end position="433"/>
    </location>
</feature>
<dbReference type="InterPro" id="IPR057556">
    <property type="entry name" value="TPR_Slam"/>
</dbReference>
<evidence type="ECO:0000259" key="9">
    <source>
        <dbReference type="Pfam" id="PF04575"/>
    </source>
</evidence>
<accession>A0A011P4X3</accession>
<proteinExistence type="inferred from homology"/>
<keyword evidence="2" id="KW-1134">Transmembrane beta strand</keyword>
<gene>
    <name evidence="11" type="ORF">AK33_09985</name>
</gene>
<evidence type="ECO:0000256" key="1">
    <source>
        <dbReference type="ARBA" id="ARBA00004571"/>
    </source>
</evidence>
<keyword evidence="3" id="KW-0812">Transmembrane</keyword>
<comment type="caution">
    <text evidence="11">The sequence shown here is derived from an EMBL/GenBank/DDBJ whole genome shotgun (WGS) entry which is preliminary data.</text>
</comment>
<keyword evidence="4 8" id="KW-0732">Signal</keyword>
<dbReference type="Pfam" id="PF24575">
    <property type="entry name" value="TPR_Slam"/>
    <property type="match status" value="1"/>
</dbReference>
<evidence type="ECO:0000256" key="7">
    <source>
        <dbReference type="ARBA" id="ARBA00023609"/>
    </source>
</evidence>
<evidence type="ECO:0000256" key="5">
    <source>
        <dbReference type="ARBA" id="ARBA00023136"/>
    </source>
</evidence>
<sequence length="433" mass="51177">MRFFFLFLTLCITHTVFATNKPDLEEQLKQAVYLQRLDDIQKLLQEYQEQTDSDPKLIAYAQAKSAFIQQDYSTAIAIYRKIISSHPELNSIRMELAIALFADRQDNASKSQFEKVKAASGLPDSAYQTIQAYLDAINQRNEWQFSLNLSYLRTDNVDNVSSDSTIENTGFTKHKNMLPQKAHGIAYNLDFGKDFNLFGSHYLSFHNETNGKTYWDNHRFDDFSNRVLVGYAYKKQDSIFRLQPFYDKRWHGNSSFHWSNGIQLSYDFRLSNQWQNQTLFAFEKRSFFDENLQAGNIKTVSNTLIWQPKPQQLFYLGGAISKENTREKQYGSTSRNIRLGWLQEYQWGISTQFSFSFTHRKFHDEAVFASIIPLNKIRRDHIYNINAKIWKRDWHLWGITPKLSFVWKKQRSNLKTLYSYYDQQLNLLFEKSF</sequence>
<keyword evidence="12" id="KW-1185">Reference proteome</keyword>
<reference evidence="11 12" key="1">
    <citation type="journal article" date="2014" name="Genome Announc.">
        <title>Genome Sequence of a Presumptive Mannheimia haemolytica Strain with an A1/A6-Cross-Reactive Serotype from a White-Tailed Deer (Odocoileus virginianus).</title>
        <authorList>
            <person name="Lawrence P.K."/>
            <person name="Bey R.F."/>
            <person name="Wiener B."/>
            <person name="Kittichotirat W."/>
            <person name="Bumgarner R.E."/>
        </authorList>
    </citation>
    <scope>NUCLEOTIDE SEQUENCE [LARGE SCALE GENOMIC DNA]</scope>
    <source>
        <strain evidence="11 12">PKL10</strain>
    </source>
</reference>
<name>A0A011P4X3_9PAST</name>
<dbReference type="PATRIC" id="fig|1450449.3.peg.1987"/>
<evidence type="ECO:0000256" key="4">
    <source>
        <dbReference type="ARBA" id="ARBA00022729"/>
    </source>
</evidence>
<dbReference type="InterPro" id="IPR007655">
    <property type="entry name" value="Slam_C"/>
</dbReference>
<evidence type="ECO:0000313" key="12">
    <source>
        <dbReference type="Proteomes" id="UP000054123"/>
    </source>
</evidence>
<evidence type="ECO:0000256" key="3">
    <source>
        <dbReference type="ARBA" id="ARBA00022692"/>
    </source>
</evidence>